<name>A0AA41YSW1_9HYPH</name>
<reference evidence="7" key="1">
    <citation type="submission" date="2022-05" db="EMBL/GenBank/DDBJ databases">
        <authorList>
            <person name="Pankratov T."/>
        </authorList>
    </citation>
    <scope>NUCLEOTIDE SEQUENCE</scope>
    <source>
        <strain evidence="7">BP6-180914</strain>
    </source>
</reference>
<dbReference type="InterPro" id="IPR013766">
    <property type="entry name" value="Thioredoxin_domain"/>
</dbReference>
<dbReference type="InterPro" id="IPR036249">
    <property type="entry name" value="Thioredoxin-like_sf"/>
</dbReference>
<dbReference type="GO" id="GO:0046872">
    <property type="term" value="F:metal ion binding"/>
    <property type="evidence" value="ECO:0007669"/>
    <property type="project" value="UniProtKB-KW"/>
</dbReference>
<evidence type="ECO:0000259" key="6">
    <source>
        <dbReference type="PROSITE" id="PS51352"/>
    </source>
</evidence>
<dbReference type="PANTHER" id="PTHR12151:SF25">
    <property type="entry name" value="LINALOOL DEHYDRATASE_ISOMERASE DOMAIN-CONTAINING PROTEIN"/>
    <property type="match status" value="1"/>
</dbReference>
<keyword evidence="2 3" id="KW-0186">Copper</keyword>
<dbReference type="Proteomes" id="UP001165667">
    <property type="component" value="Unassembled WGS sequence"/>
</dbReference>
<evidence type="ECO:0000256" key="5">
    <source>
        <dbReference type="SAM" id="Phobius"/>
    </source>
</evidence>
<evidence type="ECO:0000256" key="3">
    <source>
        <dbReference type="PIRSR" id="PIRSR603782-1"/>
    </source>
</evidence>
<feature type="domain" description="Thioredoxin" evidence="6">
    <location>
        <begin position="99"/>
        <end position="260"/>
    </location>
</feature>
<keyword evidence="5" id="KW-0472">Membrane</keyword>
<dbReference type="EMBL" id="JAMOIM010000001">
    <property type="protein sequence ID" value="MCW6506581.1"/>
    <property type="molecule type" value="Genomic_DNA"/>
</dbReference>
<dbReference type="SUPFAM" id="SSF52833">
    <property type="entry name" value="Thioredoxin-like"/>
    <property type="match status" value="1"/>
</dbReference>
<dbReference type="AlphaFoldDB" id="A0AA41YSW1"/>
<feature type="binding site" evidence="3">
    <location>
        <position position="225"/>
    </location>
    <ligand>
        <name>Cu cation</name>
        <dbReference type="ChEBI" id="CHEBI:23378"/>
    </ligand>
</feature>
<keyword evidence="4" id="KW-1015">Disulfide bond</keyword>
<keyword evidence="5" id="KW-1133">Transmembrane helix</keyword>
<dbReference type="PANTHER" id="PTHR12151">
    <property type="entry name" value="ELECTRON TRANSPORT PROTIN SCO1/SENC FAMILY MEMBER"/>
    <property type="match status" value="1"/>
</dbReference>
<dbReference type="InterPro" id="IPR003782">
    <property type="entry name" value="SCO1/SenC"/>
</dbReference>
<feature type="disulfide bond" description="Redox-active" evidence="4">
    <location>
        <begin position="137"/>
        <end position="141"/>
    </location>
</feature>
<accession>A0AA41YSW1</accession>
<keyword evidence="5" id="KW-0812">Transmembrane</keyword>
<comment type="caution">
    <text evidence="7">The sequence shown here is derived from an EMBL/GenBank/DDBJ whole genome shotgun (WGS) entry which is preliminary data.</text>
</comment>
<dbReference type="Pfam" id="PF02630">
    <property type="entry name" value="SCO1-SenC"/>
    <property type="match status" value="1"/>
</dbReference>
<dbReference type="CDD" id="cd02968">
    <property type="entry name" value="SCO"/>
    <property type="match status" value="1"/>
</dbReference>
<comment type="similarity">
    <text evidence="1">Belongs to the SCO1/2 family.</text>
</comment>
<protein>
    <submittedName>
        <fullName evidence="7">SCO family protein</fullName>
    </submittedName>
</protein>
<dbReference type="PROSITE" id="PS51352">
    <property type="entry name" value="THIOREDOXIN_2"/>
    <property type="match status" value="1"/>
</dbReference>
<dbReference type="RefSeq" id="WP_282582939.1">
    <property type="nucleotide sequence ID" value="NZ_JAMOIM010000001.1"/>
</dbReference>
<feature type="binding site" evidence="3">
    <location>
        <position position="137"/>
    </location>
    <ligand>
        <name>Cu cation</name>
        <dbReference type="ChEBI" id="CHEBI:23378"/>
    </ligand>
</feature>
<organism evidence="7 8">
    <name type="scientific">Lichenifustis flavocetrariae</name>
    <dbReference type="NCBI Taxonomy" id="2949735"/>
    <lineage>
        <taxon>Bacteria</taxon>
        <taxon>Pseudomonadati</taxon>
        <taxon>Pseudomonadota</taxon>
        <taxon>Alphaproteobacteria</taxon>
        <taxon>Hyphomicrobiales</taxon>
        <taxon>Lichenihabitantaceae</taxon>
        <taxon>Lichenifustis</taxon>
    </lineage>
</organism>
<dbReference type="FunFam" id="3.40.30.10:FF:000013">
    <property type="entry name" value="Blast:Protein SCO1 homolog, mitochondrial"/>
    <property type="match status" value="1"/>
</dbReference>
<feature type="binding site" evidence="3">
    <location>
        <position position="141"/>
    </location>
    <ligand>
        <name>Cu cation</name>
        <dbReference type="ChEBI" id="CHEBI:23378"/>
    </ligand>
</feature>
<gene>
    <name evidence="7" type="ORF">M8523_00925</name>
</gene>
<dbReference type="Gene3D" id="3.40.30.10">
    <property type="entry name" value="Glutaredoxin"/>
    <property type="match status" value="1"/>
</dbReference>
<sequence>MAGLVEAADKAGATDDLLIATEEGRALYSYVGQADVSDVGSITACLALESDPMSEFSRRADKHKGEAISKPTLYFLFGMMVLIVIASAMVLTFQRRSPYSHSRIGGPFVMTEMSGRPVTEKDLLGKPAALFFGYTFCPDVCPTTLLTLSNVLERMGPDADRLNTIFVTVDPQRDTPEQMRLYLSSFDPRIRGFSGTEAQVSAMADTFHVFYRRIPSRGGGYSMDHFAGVLLLDKTGRMVGEVSFGEPEESILAKLTTLIAPAACVPGRPARVDLWSGAKMKDDCGSS</sequence>
<proteinExistence type="inferred from homology"/>
<evidence type="ECO:0000313" key="8">
    <source>
        <dbReference type="Proteomes" id="UP001165667"/>
    </source>
</evidence>
<evidence type="ECO:0000256" key="4">
    <source>
        <dbReference type="PIRSR" id="PIRSR603782-2"/>
    </source>
</evidence>
<keyword evidence="8" id="KW-1185">Reference proteome</keyword>
<evidence type="ECO:0000256" key="1">
    <source>
        <dbReference type="ARBA" id="ARBA00010996"/>
    </source>
</evidence>
<evidence type="ECO:0000256" key="2">
    <source>
        <dbReference type="ARBA" id="ARBA00023008"/>
    </source>
</evidence>
<keyword evidence="3" id="KW-0479">Metal-binding</keyword>
<feature type="transmembrane region" description="Helical" evidence="5">
    <location>
        <begin position="73"/>
        <end position="93"/>
    </location>
</feature>
<evidence type="ECO:0000313" key="7">
    <source>
        <dbReference type="EMBL" id="MCW6506581.1"/>
    </source>
</evidence>